<sequence length="126" mass="13894">MFEELRRGGVPAAVESLDYERRRVDVAGDRWPELDPGETAALALGERVDATVLTDDLDARRQTDELDLEVHGSIGIVLAAYADGRLVAADAKTKIRALERDSTLYLSDPLVTRALDRIDREESDGD</sequence>
<organism evidence="1 2">
    <name type="scientific">Halosimplex pelagicum</name>
    <dbReference type="NCBI Taxonomy" id="869886"/>
    <lineage>
        <taxon>Archaea</taxon>
        <taxon>Methanobacteriati</taxon>
        <taxon>Methanobacteriota</taxon>
        <taxon>Stenosarchaea group</taxon>
        <taxon>Halobacteria</taxon>
        <taxon>Halobacteriales</taxon>
        <taxon>Haloarculaceae</taxon>
        <taxon>Halosimplex</taxon>
    </lineage>
</organism>
<reference evidence="1 2" key="1">
    <citation type="submission" date="2020-07" db="EMBL/GenBank/DDBJ databases">
        <title>Halosimplex litoreum sp. nov. and Halosimplex rubrum sp. nov., isolated from different salt environments.</title>
        <authorList>
            <person name="Cui H."/>
        </authorList>
    </citation>
    <scope>NUCLEOTIDE SEQUENCE [LARGE SCALE GENOMIC DNA]</scope>
    <source>
        <strain evidence="1 2">R2</strain>
    </source>
</reference>
<dbReference type="RefSeq" id="WP_179920461.1">
    <property type="nucleotide sequence ID" value="NZ_CP058909.1"/>
</dbReference>
<dbReference type="Proteomes" id="UP000509346">
    <property type="component" value="Chromosome"/>
</dbReference>
<protein>
    <submittedName>
        <fullName evidence="1">DUF3368 domain-containing protein</fullName>
    </submittedName>
</protein>
<evidence type="ECO:0000313" key="2">
    <source>
        <dbReference type="Proteomes" id="UP000509346"/>
    </source>
</evidence>
<keyword evidence="2" id="KW-1185">Reference proteome</keyword>
<dbReference type="GeneID" id="56081496"/>
<dbReference type="AlphaFoldDB" id="A0A7D5P4J1"/>
<accession>A0A7D5P4J1</accession>
<name>A0A7D5P4J1_9EURY</name>
<proteinExistence type="predicted"/>
<evidence type="ECO:0000313" key="1">
    <source>
        <dbReference type="EMBL" id="QLH80637.1"/>
    </source>
</evidence>
<dbReference type="OrthoDB" id="323844at2157"/>
<dbReference type="EMBL" id="CP058909">
    <property type="protein sequence ID" value="QLH80637.1"/>
    <property type="molecule type" value="Genomic_DNA"/>
</dbReference>
<dbReference type="Pfam" id="PF11848">
    <property type="entry name" value="DUF3368"/>
    <property type="match status" value="1"/>
</dbReference>
<gene>
    <name evidence="1" type="ORF">HZS54_02865</name>
</gene>
<dbReference type="KEGG" id="hpel:HZS54_02865"/>
<dbReference type="InterPro" id="IPR021799">
    <property type="entry name" value="PIN-like_prokaryotic"/>
</dbReference>